<sequence length="452" mass="47338">MRASLFVGGTTAILALAAAAACTSSGETEPTTPAEQDSGILGSSDGAVVDVGSDTATPPVDGGVDGGDCSDAGWCETPLPGPGLTVKDIWPLEGRAFAVAESATQGVRVLEWDGASGPTGTWSYIDDGTQNDERAAPYAGGLWAPDADDLYYTVAPGYVYHGTRPVPPQTAWSWSRTRLEDHSHEGDVAHASHDHGFPTNSEMGMGYPALGVWGTSRDNVYAWYSNTVFHWKAEAGAAPAWVAEYSADDFDTPNEHLFFVGAAGTGPDDIWFSGVRDGSPSGRSCVILVRKTAGSFNRVADGVVPPGFAPCAARDGFQKIDGANGWLTDLHALGPSRFVGLKGARDVLQLTASADGGIATDLSPFPSSLVSNNTPTSVWATSNEVWLSTVKTYATAAFVARGVDVWNGGSYELSTLALRHGPITSSLFRIRGTSSTNLWVVGVQHALHKTTP</sequence>
<evidence type="ECO:0000256" key="2">
    <source>
        <dbReference type="SAM" id="SignalP"/>
    </source>
</evidence>
<keyword evidence="2" id="KW-0732">Signal</keyword>
<feature type="compositionally biased region" description="Polar residues" evidence="1">
    <location>
        <begin position="25"/>
        <end position="35"/>
    </location>
</feature>
<dbReference type="STRING" id="1391654.AKJ09_09102"/>
<gene>
    <name evidence="3" type="ORF">AKJ09_09102</name>
</gene>
<feature type="chain" id="PRO_5005466836" evidence="2">
    <location>
        <begin position="21"/>
        <end position="452"/>
    </location>
</feature>
<dbReference type="Proteomes" id="UP000064967">
    <property type="component" value="Chromosome"/>
</dbReference>
<dbReference type="RefSeq" id="WP_146653362.1">
    <property type="nucleotide sequence ID" value="NZ_CP012333.1"/>
</dbReference>
<proteinExistence type="predicted"/>
<dbReference type="KEGG" id="llu:AKJ09_09102"/>
<evidence type="ECO:0000313" key="3">
    <source>
        <dbReference type="EMBL" id="AKV02439.1"/>
    </source>
</evidence>
<protein>
    <submittedName>
        <fullName evidence="3">Uncharacterized protein</fullName>
    </submittedName>
</protein>
<dbReference type="PROSITE" id="PS51257">
    <property type="entry name" value="PROKAR_LIPOPROTEIN"/>
    <property type="match status" value="1"/>
</dbReference>
<dbReference type="AlphaFoldDB" id="A0A0K1Q9M6"/>
<keyword evidence="4" id="KW-1185">Reference proteome</keyword>
<accession>A0A0K1Q9M6</accession>
<reference evidence="3 4" key="1">
    <citation type="submission" date="2015-08" db="EMBL/GenBank/DDBJ databases">
        <authorList>
            <person name="Babu N.S."/>
            <person name="Beckwith C.J."/>
            <person name="Beseler K.G."/>
            <person name="Brison A."/>
            <person name="Carone J.V."/>
            <person name="Caskin T.P."/>
            <person name="Diamond M."/>
            <person name="Durham M.E."/>
            <person name="Foxe J.M."/>
            <person name="Go M."/>
            <person name="Henderson B.A."/>
            <person name="Jones I.B."/>
            <person name="McGettigan J.A."/>
            <person name="Micheletti S.J."/>
            <person name="Nasrallah M.E."/>
            <person name="Ortiz D."/>
            <person name="Piller C.R."/>
            <person name="Privatt S.R."/>
            <person name="Schneider S.L."/>
            <person name="Sharp S."/>
            <person name="Smith T.C."/>
            <person name="Stanton J.D."/>
            <person name="Ullery H.E."/>
            <person name="Wilson R.J."/>
            <person name="Serrano M.G."/>
            <person name="Buck G."/>
            <person name="Lee V."/>
            <person name="Wang Y."/>
            <person name="Carvalho R."/>
            <person name="Voegtly L."/>
            <person name="Shi R."/>
            <person name="Duckworth R."/>
            <person name="Johnson A."/>
            <person name="Loviza R."/>
            <person name="Walstead R."/>
            <person name="Shah Z."/>
            <person name="Kiflezghi M."/>
            <person name="Wade K."/>
            <person name="Ball S.L."/>
            <person name="Bradley K.W."/>
            <person name="Asai D.J."/>
            <person name="Bowman C.A."/>
            <person name="Russell D.A."/>
            <person name="Pope W.H."/>
            <person name="Jacobs-Sera D."/>
            <person name="Hendrix R.W."/>
            <person name="Hatfull G.F."/>
        </authorList>
    </citation>
    <scope>NUCLEOTIDE SEQUENCE [LARGE SCALE GENOMIC DNA]</scope>
    <source>
        <strain evidence="3 4">DSM 27648</strain>
    </source>
</reference>
<dbReference type="EMBL" id="CP012333">
    <property type="protein sequence ID" value="AKV02439.1"/>
    <property type="molecule type" value="Genomic_DNA"/>
</dbReference>
<name>A0A0K1Q9M6_9BACT</name>
<organism evidence="3 4">
    <name type="scientific">Labilithrix luteola</name>
    <dbReference type="NCBI Taxonomy" id="1391654"/>
    <lineage>
        <taxon>Bacteria</taxon>
        <taxon>Pseudomonadati</taxon>
        <taxon>Myxococcota</taxon>
        <taxon>Polyangia</taxon>
        <taxon>Polyangiales</taxon>
        <taxon>Labilitrichaceae</taxon>
        <taxon>Labilithrix</taxon>
    </lineage>
</organism>
<evidence type="ECO:0000313" key="4">
    <source>
        <dbReference type="Proteomes" id="UP000064967"/>
    </source>
</evidence>
<evidence type="ECO:0000256" key="1">
    <source>
        <dbReference type="SAM" id="MobiDB-lite"/>
    </source>
</evidence>
<feature type="signal peptide" evidence="2">
    <location>
        <begin position="1"/>
        <end position="20"/>
    </location>
</feature>
<dbReference type="OrthoDB" id="53254at2"/>
<feature type="region of interest" description="Disordered" evidence="1">
    <location>
        <begin position="25"/>
        <end position="65"/>
    </location>
</feature>